<evidence type="ECO:0000256" key="2">
    <source>
        <dbReference type="ARBA" id="ARBA00007783"/>
    </source>
</evidence>
<protein>
    <recommendedName>
        <fullName evidence="6">Transport permease protein</fullName>
    </recommendedName>
</protein>
<dbReference type="InterPro" id="IPR013525">
    <property type="entry name" value="ABC2_TM"/>
</dbReference>
<dbReference type="PANTHER" id="PTHR43332:SF2">
    <property type="entry name" value="INNER MEMBRANE TRANSPORT PERMEASE YADH"/>
    <property type="match status" value="1"/>
</dbReference>
<accession>A0A0W0VQS6</accession>
<feature type="transmembrane region" description="Helical" evidence="6">
    <location>
        <begin position="225"/>
        <end position="249"/>
    </location>
</feature>
<dbReference type="STRING" id="45067.Llan_1368"/>
<dbReference type="PATRIC" id="fig|45067.4.peg.1434"/>
<dbReference type="PIRSF" id="PIRSF006648">
    <property type="entry name" value="DrrB"/>
    <property type="match status" value="1"/>
</dbReference>
<evidence type="ECO:0000256" key="1">
    <source>
        <dbReference type="ARBA" id="ARBA00004141"/>
    </source>
</evidence>
<keyword evidence="3 6" id="KW-0812">Transmembrane</keyword>
<evidence type="ECO:0000313" key="8">
    <source>
        <dbReference type="EMBL" id="KTD22105.1"/>
    </source>
</evidence>
<dbReference type="PROSITE" id="PS51012">
    <property type="entry name" value="ABC_TM2"/>
    <property type="match status" value="1"/>
</dbReference>
<dbReference type="GO" id="GO:0043190">
    <property type="term" value="C:ATP-binding cassette (ABC) transporter complex"/>
    <property type="evidence" value="ECO:0007669"/>
    <property type="project" value="InterPro"/>
</dbReference>
<evidence type="ECO:0000256" key="3">
    <source>
        <dbReference type="ARBA" id="ARBA00022692"/>
    </source>
</evidence>
<name>A0A0W0VQS6_9GAMM</name>
<evidence type="ECO:0000259" key="7">
    <source>
        <dbReference type="PROSITE" id="PS51012"/>
    </source>
</evidence>
<gene>
    <name evidence="8" type="ORF">Llan_1368</name>
</gene>
<dbReference type="InterPro" id="IPR000412">
    <property type="entry name" value="ABC_2_transport"/>
</dbReference>
<dbReference type="InterPro" id="IPR047817">
    <property type="entry name" value="ABC2_TM_bact-type"/>
</dbReference>
<keyword evidence="5 6" id="KW-0472">Membrane</keyword>
<dbReference type="Pfam" id="PF01061">
    <property type="entry name" value="ABC2_membrane"/>
    <property type="match status" value="1"/>
</dbReference>
<feature type="transmembrane region" description="Helical" evidence="6">
    <location>
        <begin position="21"/>
        <end position="42"/>
    </location>
</feature>
<dbReference type="EMBL" id="LNYI01000028">
    <property type="protein sequence ID" value="KTD22105.1"/>
    <property type="molecule type" value="Genomic_DNA"/>
</dbReference>
<dbReference type="OrthoDB" id="9804001at2"/>
<evidence type="ECO:0000313" key="9">
    <source>
        <dbReference type="Proteomes" id="UP000054869"/>
    </source>
</evidence>
<sequence length="257" mass="28520">MAIKEQVIALYTVVRRELVRMFRIASQVFLPPVITTALYFLIFGNLIGERIGPIQGATYTLFIAPGLIMMSVITNAYSNVSTSLFSTRFQKSIEEVLISPMHDSLLLLGYVLGGVLRGLLVAILVFLVSCFFLRIHFTNLPLSLLVVLLVSALFSLAGFTNAMIARNFDDVMIIPTFLLAPLTYLGGVFYATDMLSPFWQTISHLNPVLYMVNALRYAMIGQQEVSISAAMIIICAMVVLLAWLNMVLLRKGVGLRD</sequence>
<organism evidence="8 9">
    <name type="scientific">Legionella lansingensis</name>
    <dbReference type="NCBI Taxonomy" id="45067"/>
    <lineage>
        <taxon>Bacteria</taxon>
        <taxon>Pseudomonadati</taxon>
        <taxon>Pseudomonadota</taxon>
        <taxon>Gammaproteobacteria</taxon>
        <taxon>Legionellales</taxon>
        <taxon>Legionellaceae</taxon>
        <taxon>Legionella</taxon>
    </lineage>
</organism>
<dbReference type="GO" id="GO:0140359">
    <property type="term" value="F:ABC-type transporter activity"/>
    <property type="evidence" value="ECO:0007669"/>
    <property type="project" value="InterPro"/>
</dbReference>
<dbReference type="NCBIfam" id="NF011648">
    <property type="entry name" value="PRK15066.1"/>
    <property type="match status" value="1"/>
</dbReference>
<proteinExistence type="inferred from homology"/>
<evidence type="ECO:0000256" key="6">
    <source>
        <dbReference type="RuleBase" id="RU361157"/>
    </source>
</evidence>
<comment type="subcellular location">
    <subcellularLocation>
        <location evidence="6">Cell inner membrane</location>
        <topology evidence="6">Multi-pass membrane protein</topology>
    </subcellularLocation>
    <subcellularLocation>
        <location evidence="1">Membrane</location>
        <topology evidence="1">Multi-pass membrane protein</topology>
    </subcellularLocation>
</comment>
<keyword evidence="9" id="KW-1185">Reference proteome</keyword>
<dbReference type="AlphaFoldDB" id="A0A0W0VQS6"/>
<keyword evidence="6" id="KW-1003">Cell membrane</keyword>
<reference evidence="8 9" key="1">
    <citation type="submission" date="2015-11" db="EMBL/GenBank/DDBJ databases">
        <title>Genomic analysis of 38 Legionella species identifies large and diverse effector repertoires.</title>
        <authorList>
            <person name="Burstein D."/>
            <person name="Amaro F."/>
            <person name="Zusman T."/>
            <person name="Lifshitz Z."/>
            <person name="Cohen O."/>
            <person name="Gilbert J.A."/>
            <person name="Pupko T."/>
            <person name="Shuman H.A."/>
            <person name="Segal G."/>
        </authorList>
    </citation>
    <scope>NUCLEOTIDE SEQUENCE [LARGE SCALE GENOMIC DNA]</scope>
    <source>
        <strain evidence="8 9">ATCC 49751</strain>
    </source>
</reference>
<feature type="transmembrane region" description="Helical" evidence="6">
    <location>
        <begin position="105"/>
        <end position="134"/>
    </location>
</feature>
<feature type="transmembrane region" description="Helical" evidence="6">
    <location>
        <begin position="171"/>
        <end position="191"/>
    </location>
</feature>
<feature type="transmembrane region" description="Helical" evidence="6">
    <location>
        <begin position="140"/>
        <end position="159"/>
    </location>
</feature>
<dbReference type="PRINTS" id="PR00164">
    <property type="entry name" value="ABC2TRNSPORT"/>
</dbReference>
<feature type="domain" description="ABC transmembrane type-2" evidence="7">
    <location>
        <begin position="23"/>
        <end position="252"/>
    </location>
</feature>
<evidence type="ECO:0000256" key="4">
    <source>
        <dbReference type="ARBA" id="ARBA00022989"/>
    </source>
</evidence>
<comment type="similarity">
    <text evidence="2 6">Belongs to the ABC-2 integral membrane protein family.</text>
</comment>
<feature type="transmembrane region" description="Helical" evidence="6">
    <location>
        <begin position="62"/>
        <end position="85"/>
    </location>
</feature>
<keyword evidence="6" id="KW-0813">Transport</keyword>
<evidence type="ECO:0000256" key="5">
    <source>
        <dbReference type="ARBA" id="ARBA00023136"/>
    </source>
</evidence>
<dbReference type="RefSeq" id="WP_028373791.1">
    <property type="nucleotide sequence ID" value="NZ_CAAAJD010000026.1"/>
</dbReference>
<dbReference type="PANTHER" id="PTHR43332">
    <property type="entry name" value="INNER MEMBRANE TRANSPORT PERMEASE YADH-RELATED"/>
    <property type="match status" value="1"/>
</dbReference>
<dbReference type="eggNOG" id="COG0842">
    <property type="taxonomic scope" value="Bacteria"/>
</dbReference>
<dbReference type="Proteomes" id="UP000054869">
    <property type="component" value="Unassembled WGS sequence"/>
</dbReference>
<keyword evidence="4 6" id="KW-1133">Transmembrane helix</keyword>
<comment type="caution">
    <text evidence="8">The sequence shown here is derived from an EMBL/GenBank/DDBJ whole genome shotgun (WGS) entry which is preliminary data.</text>
</comment>
<dbReference type="InterPro" id="IPR052522">
    <property type="entry name" value="ABC-2_transport_permease"/>
</dbReference>